<dbReference type="EMBL" id="ABSV01001820">
    <property type="protein sequence ID" value="EDZ70125.1"/>
    <property type="molecule type" value="Genomic_DNA"/>
</dbReference>
<evidence type="ECO:0000313" key="2">
    <source>
        <dbReference type="Proteomes" id="UP000008988"/>
    </source>
</evidence>
<dbReference type="Proteomes" id="UP000008988">
    <property type="component" value="Unassembled WGS sequence"/>
</dbReference>
<comment type="caution">
    <text evidence="1">The sequence shown here is derived from an EMBL/GenBank/DDBJ whole genome shotgun (WGS) entry which is preliminary data.</text>
</comment>
<organism evidence="1 2">
    <name type="scientific">Saccharomyces cerevisiae (strain AWRI1631)</name>
    <name type="common">Baker's yeast</name>
    <dbReference type="NCBI Taxonomy" id="545124"/>
    <lineage>
        <taxon>Eukaryota</taxon>
        <taxon>Fungi</taxon>
        <taxon>Dikarya</taxon>
        <taxon>Ascomycota</taxon>
        <taxon>Saccharomycotina</taxon>
        <taxon>Saccharomycetes</taxon>
        <taxon>Saccharomycetales</taxon>
        <taxon>Saccharomycetaceae</taxon>
        <taxon>Saccharomyces</taxon>
    </lineage>
</organism>
<evidence type="ECO:0000313" key="1">
    <source>
        <dbReference type="EMBL" id="EDZ70125.1"/>
    </source>
</evidence>
<gene>
    <name evidence="1" type="ORF">AWRI1631_132340</name>
</gene>
<dbReference type="AlphaFoldDB" id="B5VPL9"/>
<protein>
    <submittedName>
        <fullName evidence="1">Uncharacterized protein</fullName>
    </submittedName>
</protein>
<name>B5VPL9_YEAS6</name>
<sequence>MPSVEKVAGYKVKTSVHHIQFIVSKTNERDTRDQ</sequence>
<reference evidence="1 2" key="1">
    <citation type="journal article" date="2008" name="FEMS Yeast Res.">
        <title>Comparative genome analysis of a Saccharomyces cerevisiae wine strain.</title>
        <authorList>
            <person name="Borneman A.R."/>
            <person name="Forgan A.H."/>
            <person name="Pretorius I.S."/>
            <person name="Chambers P.J."/>
        </authorList>
    </citation>
    <scope>NUCLEOTIDE SEQUENCE [LARGE SCALE GENOMIC DNA]</scope>
    <source>
        <strain evidence="1 2">AWRI1631</strain>
    </source>
</reference>
<proteinExistence type="predicted"/>
<accession>B5VPL9</accession>